<organism evidence="2 3">
    <name type="scientific">Geoglobus acetivorans</name>
    <dbReference type="NCBI Taxonomy" id="565033"/>
    <lineage>
        <taxon>Archaea</taxon>
        <taxon>Methanobacteriati</taxon>
        <taxon>Methanobacteriota</taxon>
        <taxon>Archaeoglobi</taxon>
        <taxon>Archaeoglobales</taxon>
        <taxon>Archaeoglobaceae</taxon>
        <taxon>Geoglobus</taxon>
    </lineage>
</organism>
<proteinExistence type="predicted"/>
<dbReference type="STRING" id="565033.GACE_1424"/>
<dbReference type="KEGG" id="gac:GACE_1424"/>
<evidence type="ECO:0000256" key="1">
    <source>
        <dbReference type="SAM" id="Phobius"/>
    </source>
</evidence>
<evidence type="ECO:0000313" key="3">
    <source>
        <dbReference type="Proteomes" id="UP000030624"/>
    </source>
</evidence>
<dbReference type="HOGENOM" id="CLU_3147824_0_0_2"/>
<dbReference type="Proteomes" id="UP000030624">
    <property type="component" value="Chromosome"/>
</dbReference>
<sequence>MVQQYLGTVPAALGFVAVLALIYVRVSKYEALAGLSGGKKKGGKKRKR</sequence>
<keyword evidence="1" id="KW-0472">Membrane</keyword>
<name>A0A0A7GF50_GEOAI</name>
<gene>
    <name evidence="2" type="ORF">GACE_1424</name>
</gene>
<dbReference type="AlphaFoldDB" id="A0A0A7GF50"/>
<reference evidence="2 3" key="1">
    <citation type="journal article" date="2015" name="Appl. Environ. Microbiol.">
        <title>The Geoglobus acetivorans genome: Fe(III) reduction, acetate utilization, autotrophic growth, and degradation of aromatic compounds in a hyperthermophilic archaeon.</title>
        <authorList>
            <person name="Mardanov A.V."/>
            <person name="Slododkina G.B."/>
            <person name="Slobodkin A.I."/>
            <person name="Beletsky A.V."/>
            <person name="Gavrilov S.N."/>
            <person name="Kublanov I.V."/>
            <person name="Bonch-Osmolovskaya E.A."/>
            <person name="Skryabin K.G."/>
            <person name="Ravin N.V."/>
        </authorList>
    </citation>
    <scope>NUCLEOTIDE SEQUENCE [LARGE SCALE GENOMIC DNA]</scope>
    <source>
        <strain evidence="2 3">SBH6</strain>
    </source>
</reference>
<evidence type="ECO:0000313" key="2">
    <source>
        <dbReference type="EMBL" id="AIY90463.1"/>
    </source>
</evidence>
<protein>
    <submittedName>
        <fullName evidence="2">Uncharacterized protein</fullName>
    </submittedName>
</protein>
<keyword evidence="1" id="KW-1133">Transmembrane helix</keyword>
<keyword evidence="1" id="KW-0812">Transmembrane</keyword>
<dbReference type="EMBL" id="CP009552">
    <property type="protein sequence ID" value="AIY90463.1"/>
    <property type="molecule type" value="Genomic_DNA"/>
</dbReference>
<feature type="transmembrane region" description="Helical" evidence="1">
    <location>
        <begin position="6"/>
        <end position="24"/>
    </location>
</feature>
<accession>A0A0A7GF50</accession>